<dbReference type="Proteomes" id="UP000254866">
    <property type="component" value="Unassembled WGS sequence"/>
</dbReference>
<evidence type="ECO:0000313" key="3">
    <source>
        <dbReference type="Proteomes" id="UP000254866"/>
    </source>
</evidence>
<keyword evidence="3" id="KW-1185">Reference proteome</keyword>
<dbReference type="AlphaFoldDB" id="A0A370TMG6"/>
<feature type="compositionally biased region" description="Polar residues" evidence="1">
    <location>
        <begin position="1"/>
        <end position="11"/>
    </location>
</feature>
<gene>
    <name evidence="2" type="ORF">BP5553_06059</name>
</gene>
<organism evidence="2 3">
    <name type="scientific">Venustampulla echinocandica</name>
    <dbReference type="NCBI Taxonomy" id="2656787"/>
    <lineage>
        <taxon>Eukaryota</taxon>
        <taxon>Fungi</taxon>
        <taxon>Dikarya</taxon>
        <taxon>Ascomycota</taxon>
        <taxon>Pezizomycotina</taxon>
        <taxon>Leotiomycetes</taxon>
        <taxon>Helotiales</taxon>
        <taxon>Pleuroascaceae</taxon>
        <taxon>Venustampulla</taxon>
    </lineage>
</organism>
<protein>
    <submittedName>
        <fullName evidence="2">Uncharacterized protein</fullName>
    </submittedName>
</protein>
<name>A0A370TMG6_9HELO</name>
<comment type="caution">
    <text evidence="2">The sequence shown here is derived from an EMBL/GenBank/DDBJ whole genome shotgun (WGS) entry which is preliminary data.</text>
</comment>
<evidence type="ECO:0000256" key="1">
    <source>
        <dbReference type="SAM" id="MobiDB-lite"/>
    </source>
</evidence>
<feature type="region of interest" description="Disordered" evidence="1">
    <location>
        <begin position="1"/>
        <end position="20"/>
    </location>
</feature>
<dbReference type="GeneID" id="43598908"/>
<dbReference type="RefSeq" id="XP_031869363.1">
    <property type="nucleotide sequence ID" value="XM_032014682.1"/>
</dbReference>
<reference evidence="2 3" key="1">
    <citation type="journal article" date="2018" name="IMA Fungus">
        <title>IMA Genome-F 9: Draft genome sequence of Annulohypoxylon stygium, Aspergillus mulundensis, Berkeleyomyces basicola (syn. Thielaviopsis basicola), Ceratocystis smalleyi, two Cercospora beticola strains, Coleophoma cylindrospora, Fusarium fracticaudum, Phialophora cf. hyalina, and Morchella septimelata.</title>
        <authorList>
            <person name="Wingfield B.D."/>
            <person name="Bills G.F."/>
            <person name="Dong Y."/>
            <person name="Huang W."/>
            <person name="Nel W.J."/>
            <person name="Swalarsk-Parry B.S."/>
            <person name="Vaghefi N."/>
            <person name="Wilken P.M."/>
            <person name="An Z."/>
            <person name="de Beer Z.W."/>
            <person name="De Vos L."/>
            <person name="Chen L."/>
            <person name="Duong T.A."/>
            <person name="Gao Y."/>
            <person name="Hammerbacher A."/>
            <person name="Kikkert J.R."/>
            <person name="Li Y."/>
            <person name="Li H."/>
            <person name="Li K."/>
            <person name="Li Q."/>
            <person name="Liu X."/>
            <person name="Ma X."/>
            <person name="Naidoo K."/>
            <person name="Pethybridge S.J."/>
            <person name="Sun J."/>
            <person name="Steenkamp E.T."/>
            <person name="van der Nest M.A."/>
            <person name="van Wyk S."/>
            <person name="Wingfield M.J."/>
            <person name="Xiong C."/>
            <person name="Yue Q."/>
            <person name="Zhang X."/>
        </authorList>
    </citation>
    <scope>NUCLEOTIDE SEQUENCE [LARGE SCALE GENOMIC DNA]</scope>
    <source>
        <strain evidence="2 3">BP 5553</strain>
    </source>
</reference>
<dbReference type="EMBL" id="NPIC01000004">
    <property type="protein sequence ID" value="RDL36707.1"/>
    <property type="molecule type" value="Genomic_DNA"/>
</dbReference>
<feature type="region of interest" description="Disordered" evidence="1">
    <location>
        <begin position="242"/>
        <end position="296"/>
    </location>
</feature>
<accession>A0A370TMG6</accession>
<evidence type="ECO:0000313" key="2">
    <source>
        <dbReference type="EMBL" id="RDL36707.1"/>
    </source>
</evidence>
<feature type="compositionally biased region" description="Acidic residues" evidence="1">
    <location>
        <begin position="254"/>
        <end position="270"/>
    </location>
</feature>
<proteinExistence type="predicted"/>
<sequence length="311" mass="34180">MASPPVTQSPRSPEGSDSPLSTLSGMSGLSGVDFYLDEVFPVYETFIFNCLPRGTRHMIFKDALSYALSIFSCLATLADLPAVIMTLPLEAKAVDNVLHILCKNMMFQLNDSGALDLRLSWEHKIKYDNKLGEKLGFNEIEALDAEQLEPPTCALPDIEEISTESHCGREWVNDCLAKWPECLDYNTARRMDLRVPWRENQSPENPRFREAWAFEAGDGDFDISGLITIYIDGIDMLLLGNDGTSGGEGSGEAMETDESGEDEGDGDDMSVAESLGDKRDGSVSSDGSYKSARTVKSGEELAEYWPAMLAD</sequence>